<evidence type="ECO:0000256" key="1">
    <source>
        <dbReference type="ARBA" id="ARBA00000971"/>
    </source>
</evidence>
<reference evidence="8 9" key="1">
    <citation type="submission" date="2018-12" db="EMBL/GenBank/DDBJ databases">
        <authorList>
            <person name="Feng G."/>
            <person name="Zhu H."/>
        </authorList>
    </citation>
    <scope>NUCLEOTIDE SEQUENCE [LARGE SCALE GENOMIC DNA]</scope>
    <source>
        <strain evidence="8 9">KCTC 12533</strain>
    </source>
</reference>
<keyword evidence="3 4" id="KW-0413">Isomerase</keyword>
<dbReference type="OrthoDB" id="9814548at2"/>
<dbReference type="Pfam" id="PF00254">
    <property type="entry name" value="FKBP_C"/>
    <property type="match status" value="1"/>
</dbReference>
<dbReference type="PROSITE" id="PS50059">
    <property type="entry name" value="FKBP_PPIASE"/>
    <property type="match status" value="1"/>
</dbReference>
<dbReference type="RefSeq" id="WP_125421824.1">
    <property type="nucleotide sequence ID" value="NZ_RWIT01000009.1"/>
</dbReference>
<dbReference type="Proteomes" id="UP000273500">
    <property type="component" value="Unassembled WGS sequence"/>
</dbReference>
<dbReference type="PANTHER" id="PTHR10516:SF443">
    <property type="entry name" value="FK506-BINDING PROTEIN 59-RELATED"/>
    <property type="match status" value="1"/>
</dbReference>
<name>A0A3R9P9R7_9BACT</name>
<dbReference type="AlphaFoldDB" id="A0A3R9P9R7"/>
<keyword evidence="6" id="KW-0732">Signal</keyword>
<dbReference type="SUPFAM" id="SSF54534">
    <property type="entry name" value="FKBP-like"/>
    <property type="match status" value="1"/>
</dbReference>
<dbReference type="InterPro" id="IPR001179">
    <property type="entry name" value="PPIase_FKBP_dom"/>
</dbReference>
<dbReference type="GO" id="GO:0003755">
    <property type="term" value="F:peptidyl-prolyl cis-trans isomerase activity"/>
    <property type="evidence" value="ECO:0007669"/>
    <property type="project" value="UniProtKB-UniRule"/>
</dbReference>
<proteinExistence type="inferred from homology"/>
<comment type="caution">
    <text evidence="8">The sequence shown here is derived from an EMBL/GenBank/DDBJ whole genome shotgun (WGS) entry which is preliminary data.</text>
</comment>
<evidence type="ECO:0000256" key="5">
    <source>
        <dbReference type="RuleBase" id="RU003915"/>
    </source>
</evidence>
<evidence type="ECO:0000256" key="3">
    <source>
        <dbReference type="ARBA" id="ARBA00023235"/>
    </source>
</evidence>
<evidence type="ECO:0000313" key="9">
    <source>
        <dbReference type="Proteomes" id="UP000273500"/>
    </source>
</evidence>
<dbReference type="EC" id="5.2.1.8" evidence="5"/>
<keyword evidence="2 4" id="KW-0697">Rotamase</keyword>
<evidence type="ECO:0000313" key="8">
    <source>
        <dbReference type="EMBL" id="RSK47307.1"/>
    </source>
</evidence>
<dbReference type="PROSITE" id="PS51257">
    <property type="entry name" value="PROKAR_LIPOPROTEIN"/>
    <property type="match status" value="1"/>
</dbReference>
<evidence type="ECO:0000259" key="7">
    <source>
        <dbReference type="PROSITE" id="PS50059"/>
    </source>
</evidence>
<comment type="catalytic activity">
    <reaction evidence="1 4 5">
        <text>[protein]-peptidylproline (omega=180) = [protein]-peptidylproline (omega=0)</text>
        <dbReference type="Rhea" id="RHEA:16237"/>
        <dbReference type="Rhea" id="RHEA-COMP:10747"/>
        <dbReference type="Rhea" id="RHEA-COMP:10748"/>
        <dbReference type="ChEBI" id="CHEBI:83833"/>
        <dbReference type="ChEBI" id="CHEBI:83834"/>
        <dbReference type="EC" id="5.2.1.8"/>
    </reaction>
</comment>
<evidence type="ECO:0000256" key="6">
    <source>
        <dbReference type="SAM" id="SignalP"/>
    </source>
</evidence>
<evidence type="ECO:0000256" key="2">
    <source>
        <dbReference type="ARBA" id="ARBA00023110"/>
    </source>
</evidence>
<comment type="similarity">
    <text evidence="5">Belongs to the FKBP-type PPIase family.</text>
</comment>
<dbReference type="InterPro" id="IPR046357">
    <property type="entry name" value="PPIase_dom_sf"/>
</dbReference>
<feature type="domain" description="PPIase FKBP-type" evidence="7">
    <location>
        <begin position="82"/>
        <end position="170"/>
    </location>
</feature>
<dbReference type="InterPro" id="IPR050689">
    <property type="entry name" value="FKBP-type_PPIase"/>
</dbReference>
<protein>
    <recommendedName>
        <fullName evidence="5">Peptidyl-prolyl cis-trans isomerase</fullName>
        <ecNumber evidence="5">5.2.1.8</ecNumber>
    </recommendedName>
</protein>
<dbReference type="PANTHER" id="PTHR10516">
    <property type="entry name" value="PEPTIDYL-PROLYL CIS-TRANS ISOMERASE"/>
    <property type="match status" value="1"/>
</dbReference>
<accession>A0A3R9P9R7</accession>
<dbReference type="EMBL" id="RWIT01000009">
    <property type="protein sequence ID" value="RSK47307.1"/>
    <property type="molecule type" value="Genomic_DNA"/>
</dbReference>
<feature type="chain" id="PRO_5018728406" description="Peptidyl-prolyl cis-trans isomerase" evidence="6">
    <location>
        <begin position="27"/>
        <end position="170"/>
    </location>
</feature>
<dbReference type="Gene3D" id="3.10.50.40">
    <property type="match status" value="1"/>
</dbReference>
<evidence type="ECO:0000256" key="4">
    <source>
        <dbReference type="PROSITE-ProRule" id="PRU00277"/>
    </source>
</evidence>
<organism evidence="8 9">
    <name type="scientific">Hymenobacter rigui</name>
    <dbReference type="NCBI Taxonomy" id="334424"/>
    <lineage>
        <taxon>Bacteria</taxon>
        <taxon>Pseudomonadati</taxon>
        <taxon>Bacteroidota</taxon>
        <taxon>Cytophagia</taxon>
        <taxon>Cytophagales</taxon>
        <taxon>Hymenobacteraceae</taxon>
        <taxon>Hymenobacter</taxon>
    </lineage>
</organism>
<keyword evidence="9" id="KW-1185">Reference proteome</keyword>
<gene>
    <name evidence="8" type="ORF">EI291_15425</name>
</gene>
<sequence length="170" mass="18451">MMRTLFHRPAAWCVLCLLVLGSLLTACQKNDTALDTTDYSARDESLIKDYIKDNNLTGFQRDTLGLYIAVTQPGNGVKITKGQQVSALYTGMTLDNRVFDSTGSRNNQPFTFGIGLNQVIPGWDLGFAKLTKGAKATLLIPSGLGYGPYAVGSIPPNSVLRFDVEVTDVK</sequence>
<feature type="signal peptide" evidence="6">
    <location>
        <begin position="1"/>
        <end position="26"/>
    </location>
</feature>